<evidence type="ECO:0000313" key="10">
    <source>
        <dbReference type="Proteomes" id="UP000175669"/>
    </source>
</evidence>
<feature type="transmembrane region" description="Helical" evidence="6">
    <location>
        <begin position="294"/>
        <end position="315"/>
    </location>
</feature>
<dbReference type="AlphaFoldDB" id="A0A1E8CK22"/>
<evidence type="ECO:0000256" key="4">
    <source>
        <dbReference type="ARBA" id="ARBA00022777"/>
    </source>
</evidence>
<evidence type="ECO:0000256" key="5">
    <source>
        <dbReference type="ARBA" id="ARBA00023012"/>
    </source>
</evidence>
<evidence type="ECO:0000256" key="6">
    <source>
        <dbReference type="SAM" id="Phobius"/>
    </source>
</evidence>
<evidence type="ECO:0000313" key="9">
    <source>
        <dbReference type="EMBL" id="OFE12779.1"/>
    </source>
</evidence>
<keyword evidence="6" id="KW-1133">Transmembrane helix</keyword>
<dbReference type="InterPro" id="IPR004358">
    <property type="entry name" value="Sig_transdc_His_kin-like_C"/>
</dbReference>
<evidence type="ECO:0000259" key="8">
    <source>
        <dbReference type="PROSITE" id="PS50109"/>
    </source>
</evidence>
<dbReference type="CDD" id="cd16917">
    <property type="entry name" value="HATPase_UhpB-NarQ-NarX-like"/>
    <property type="match status" value="1"/>
</dbReference>
<dbReference type="EMBL" id="MASR01000001">
    <property type="protein sequence ID" value="OFE12779.1"/>
    <property type="molecule type" value="Genomic_DNA"/>
</dbReference>
<gene>
    <name evidence="9" type="ORF">PHACT_06200</name>
</gene>
<dbReference type="InterPro" id="IPR005467">
    <property type="entry name" value="His_kinase_dom"/>
</dbReference>
<feature type="chain" id="PRO_5009212121" description="histidine kinase" evidence="7">
    <location>
        <begin position="21"/>
        <end position="545"/>
    </location>
</feature>
<name>A0A1E8CK22_9GAMM</name>
<feature type="transmembrane region" description="Helical" evidence="6">
    <location>
        <begin position="239"/>
        <end position="259"/>
    </location>
</feature>
<evidence type="ECO:0000256" key="7">
    <source>
        <dbReference type="SAM" id="SignalP"/>
    </source>
</evidence>
<proteinExistence type="predicted"/>
<dbReference type="EC" id="2.7.13.3" evidence="2"/>
<dbReference type="OrthoDB" id="9797605at2"/>
<keyword evidence="4" id="KW-0418">Kinase</keyword>
<protein>
    <recommendedName>
        <fullName evidence="2">histidine kinase</fullName>
        <ecNumber evidence="2">2.7.13.3</ecNumber>
    </recommendedName>
</protein>
<accession>A0A1E8CK22</accession>
<keyword evidence="5" id="KW-0902">Two-component regulatory system</keyword>
<dbReference type="Gene3D" id="3.30.565.10">
    <property type="entry name" value="Histidine kinase-like ATPase, C-terminal domain"/>
    <property type="match status" value="1"/>
</dbReference>
<comment type="caution">
    <text evidence="9">The sequence shown here is derived from an EMBL/GenBank/DDBJ whole genome shotgun (WGS) entry which is preliminary data.</text>
</comment>
<comment type="catalytic activity">
    <reaction evidence="1">
        <text>ATP + protein L-histidine = ADP + protein N-phospho-L-histidine.</text>
        <dbReference type="EC" id="2.7.13.3"/>
    </reaction>
</comment>
<reference evidence="10" key="1">
    <citation type="submission" date="2016-07" db="EMBL/GenBank/DDBJ databases">
        <authorList>
            <person name="Florea S."/>
            <person name="Webb J.S."/>
            <person name="Jaromczyk J."/>
            <person name="Schardl C.L."/>
        </authorList>
    </citation>
    <scope>NUCLEOTIDE SEQUENCE [LARGE SCALE GENOMIC DNA]</scope>
    <source>
        <strain evidence="10">KCTC 42131</strain>
    </source>
</reference>
<keyword evidence="6" id="KW-0472">Membrane</keyword>
<dbReference type="Proteomes" id="UP000175669">
    <property type="component" value="Unassembled WGS sequence"/>
</dbReference>
<keyword evidence="6" id="KW-0812">Transmembrane</keyword>
<feature type="signal peptide" evidence="7">
    <location>
        <begin position="1"/>
        <end position="20"/>
    </location>
</feature>
<dbReference type="InterPro" id="IPR003594">
    <property type="entry name" value="HATPase_dom"/>
</dbReference>
<dbReference type="SUPFAM" id="SSF55874">
    <property type="entry name" value="ATPase domain of HSP90 chaperone/DNA topoisomerase II/histidine kinase"/>
    <property type="match status" value="1"/>
</dbReference>
<dbReference type="InterPro" id="IPR050482">
    <property type="entry name" value="Sensor_HK_TwoCompSys"/>
</dbReference>
<evidence type="ECO:0000256" key="3">
    <source>
        <dbReference type="ARBA" id="ARBA00022679"/>
    </source>
</evidence>
<keyword evidence="3" id="KW-0808">Transferase</keyword>
<evidence type="ECO:0000256" key="2">
    <source>
        <dbReference type="ARBA" id="ARBA00012438"/>
    </source>
</evidence>
<dbReference type="PANTHER" id="PTHR24421:SF58">
    <property type="entry name" value="SIGNAL TRANSDUCTION HISTIDINE-PROTEIN KINASE_PHOSPHATASE UHPB"/>
    <property type="match status" value="1"/>
</dbReference>
<dbReference type="GO" id="GO:0000160">
    <property type="term" value="P:phosphorelay signal transduction system"/>
    <property type="evidence" value="ECO:0007669"/>
    <property type="project" value="UniProtKB-KW"/>
</dbReference>
<keyword evidence="7" id="KW-0732">Signal</keyword>
<dbReference type="SMART" id="SM00387">
    <property type="entry name" value="HATPase_c"/>
    <property type="match status" value="1"/>
</dbReference>
<feature type="transmembrane region" description="Helical" evidence="6">
    <location>
        <begin position="201"/>
        <end position="219"/>
    </location>
</feature>
<sequence length="545" mass="59054">MIRLAVFLMCIFCLASPGLAQSGDVAWQIWADAQPDSRTAADSRQRSQNRQSLLRSLQSPLAVLVPDGRELSSITLNGEILTLAMLPAHKGHTGSLYLLPSEAEPARSLSLTVSTPAPPIPAVPVLVGNYSALQSVLQQRDILFWQLPAWAAYASAFLVLVMWLAWSAQFDSRLHRTLFQAQLTACVYLCCQLGNSVLWLLAGYLSMAVWALLLVAVLLHNRRLSGVLPSPAARQSVVFAAVLLLLLILVDAGLGLFFADAGLGLYLADAELRLFLADATLELFELSLAVQPGMYLPLPAVGQVVMILAVLYLLVSQHVNNQVELTQLNVSLDQRVQRATGELERRYAEMKADALDAAGLHERKVIFQSLHEDLSDKLLHLIYTAADADAEELARAALKDLRDTRNLQSESQQNLGELMADVRNEIDTRCEQAGVNPGWHLSDSLYATTLTALQASCVTRTLREALSNVLKHASAASVQIGAELTAGQLHYSVSDDGHGIRPSPMAGRGLANMQNRVRDLGGSMQVTSSSAAGTTLSFSLPVEQP</sequence>
<feature type="transmembrane region" description="Helical" evidence="6">
    <location>
        <begin position="143"/>
        <end position="166"/>
    </location>
</feature>
<keyword evidence="10" id="KW-1185">Reference proteome</keyword>
<dbReference type="InterPro" id="IPR036890">
    <property type="entry name" value="HATPase_C_sf"/>
</dbReference>
<dbReference type="PROSITE" id="PS50109">
    <property type="entry name" value="HIS_KIN"/>
    <property type="match status" value="1"/>
</dbReference>
<dbReference type="PANTHER" id="PTHR24421">
    <property type="entry name" value="NITRATE/NITRITE SENSOR PROTEIN NARX-RELATED"/>
    <property type="match status" value="1"/>
</dbReference>
<organism evidence="9 10">
    <name type="scientific">Pseudohongiella acticola</name>
    <dbReference type="NCBI Taxonomy" id="1524254"/>
    <lineage>
        <taxon>Bacteria</taxon>
        <taxon>Pseudomonadati</taxon>
        <taxon>Pseudomonadota</taxon>
        <taxon>Gammaproteobacteria</taxon>
        <taxon>Pseudomonadales</taxon>
        <taxon>Pseudohongiellaceae</taxon>
        <taxon>Pseudohongiella</taxon>
    </lineage>
</organism>
<dbReference type="Pfam" id="PF02518">
    <property type="entry name" value="HATPase_c"/>
    <property type="match status" value="1"/>
</dbReference>
<evidence type="ECO:0000256" key="1">
    <source>
        <dbReference type="ARBA" id="ARBA00000085"/>
    </source>
</evidence>
<feature type="domain" description="Histidine kinase" evidence="8">
    <location>
        <begin position="458"/>
        <end position="544"/>
    </location>
</feature>
<dbReference type="GO" id="GO:0004673">
    <property type="term" value="F:protein histidine kinase activity"/>
    <property type="evidence" value="ECO:0007669"/>
    <property type="project" value="UniProtKB-EC"/>
</dbReference>
<dbReference type="STRING" id="1524254.PHACT_06200"/>
<dbReference type="PRINTS" id="PR00344">
    <property type="entry name" value="BCTRLSENSOR"/>
</dbReference>